<keyword evidence="2" id="KW-1185">Reference proteome</keyword>
<sequence>MQTTDNILMIRPVQFGYNAQTAVNNAFQVAGDDGNVQNKALDEFDTFVKVLRSNGVSVTVVEDTPKPHTPDSIFPNNWISFHSNGSVVLYPMYAENRRLERKQNVLETISENFAIERIIDLTHYEDDNIFLEGTGSMVLDRDKRIAYACISARTDKKVLEDFCDQATYQPEAFEAVDKNRQPIYHTNVMMCVGDKYVVICLDSIHITSERDHVINTIKHTGKEIVDITLDQMNHFAGNMLQVATNKGEKLLVMSTQAYESLTEQQIKKLTSFNRIVHSSLNTIEKNGGGSARCMMAEIHLPTIE</sequence>
<dbReference type="Proteomes" id="UP001226434">
    <property type="component" value="Unassembled WGS sequence"/>
</dbReference>
<reference evidence="1 2" key="1">
    <citation type="submission" date="2023-05" db="EMBL/GenBank/DDBJ databases">
        <title>Genome sequence of Pinibacter sp. MAH-24.</title>
        <authorList>
            <person name="Huq M.A."/>
        </authorList>
    </citation>
    <scope>NUCLEOTIDE SEQUENCE [LARGE SCALE GENOMIC DNA]</scope>
    <source>
        <strain evidence="1 2">MAH-24</strain>
    </source>
</reference>
<dbReference type="Pfam" id="PF19420">
    <property type="entry name" value="DDAH_eukar"/>
    <property type="match status" value="1"/>
</dbReference>
<dbReference type="PIRSF" id="PIRSF028188">
    <property type="entry name" value="Amdntrnsf_FN0238"/>
    <property type="match status" value="1"/>
</dbReference>
<proteinExistence type="predicted"/>
<name>A0ABT6RG74_9BACT</name>
<dbReference type="PANTHER" id="PTHR43224:SF1">
    <property type="entry name" value="AMIDINOTRANSFERASE"/>
    <property type="match status" value="1"/>
</dbReference>
<protein>
    <submittedName>
        <fullName evidence="1">Arginine deiminase-related protein</fullName>
    </submittedName>
</protein>
<gene>
    <name evidence="1" type="ORF">QJ048_17330</name>
</gene>
<dbReference type="EMBL" id="JASBRG010000007">
    <property type="protein sequence ID" value="MDI3321562.1"/>
    <property type="molecule type" value="Genomic_DNA"/>
</dbReference>
<accession>A0ABT6RG74</accession>
<evidence type="ECO:0000313" key="2">
    <source>
        <dbReference type="Proteomes" id="UP001226434"/>
    </source>
</evidence>
<dbReference type="Gene3D" id="3.75.10.10">
    <property type="entry name" value="L-arginine/glycine Amidinotransferase, Chain A"/>
    <property type="match status" value="1"/>
</dbReference>
<dbReference type="InterPro" id="IPR014541">
    <property type="entry name" value="Amdntrnsf_FN0238"/>
</dbReference>
<evidence type="ECO:0000313" key="1">
    <source>
        <dbReference type="EMBL" id="MDI3321562.1"/>
    </source>
</evidence>
<organism evidence="1 2">
    <name type="scientific">Pinibacter soli</name>
    <dbReference type="NCBI Taxonomy" id="3044211"/>
    <lineage>
        <taxon>Bacteria</taxon>
        <taxon>Pseudomonadati</taxon>
        <taxon>Bacteroidota</taxon>
        <taxon>Chitinophagia</taxon>
        <taxon>Chitinophagales</taxon>
        <taxon>Chitinophagaceae</taxon>
        <taxon>Pinibacter</taxon>
    </lineage>
</organism>
<dbReference type="SUPFAM" id="SSF55909">
    <property type="entry name" value="Pentein"/>
    <property type="match status" value="1"/>
</dbReference>
<dbReference type="RefSeq" id="WP_282335669.1">
    <property type="nucleotide sequence ID" value="NZ_JASBRG010000007.1"/>
</dbReference>
<dbReference type="NCBIfam" id="NF046062">
    <property type="entry name" value="citrull_CtlX"/>
    <property type="match status" value="1"/>
</dbReference>
<comment type="caution">
    <text evidence="1">The sequence shown here is derived from an EMBL/GenBank/DDBJ whole genome shotgun (WGS) entry which is preliminary data.</text>
</comment>
<dbReference type="PANTHER" id="PTHR43224">
    <property type="entry name" value="AMIDINOTRANSFERASE"/>
    <property type="match status" value="1"/>
</dbReference>